<dbReference type="OrthoDB" id="9447847at2759"/>
<dbReference type="GO" id="GO:0042113">
    <property type="term" value="P:B cell activation"/>
    <property type="evidence" value="ECO:0007669"/>
    <property type="project" value="InterPro"/>
</dbReference>
<name>A0A6P7WMW2_9AMPH</name>
<dbReference type="RefSeq" id="XP_030041648.1">
    <property type="nucleotide sequence ID" value="XM_030185788.1"/>
</dbReference>
<protein>
    <submittedName>
        <fullName evidence="3">Linker for activation of T-cells family member 2</fullName>
    </submittedName>
</protein>
<dbReference type="Pfam" id="PF15703">
    <property type="entry name" value="LAT2"/>
    <property type="match status" value="1"/>
</dbReference>
<evidence type="ECO:0000313" key="3">
    <source>
        <dbReference type="RefSeq" id="XP_030041648.1"/>
    </source>
</evidence>
<dbReference type="GO" id="GO:0005886">
    <property type="term" value="C:plasma membrane"/>
    <property type="evidence" value="ECO:0007669"/>
    <property type="project" value="TreeGrafter"/>
</dbReference>
<feature type="region of interest" description="Disordered" evidence="1">
    <location>
        <begin position="60"/>
        <end position="83"/>
    </location>
</feature>
<dbReference type="AlphaFoldDB" id="A0A6P7WMW2"/>
<reference evidence="3" key="1">
    <citation type="submission" date="2025-08" db="UniProtKB">
        <authorList>
            <consortium name="RefSeq"/>
        </authorList>
    </citation>
    <scope>IDENTIFICATION</scope>
</reference>
<dbReference type="InParanoid" id="A0A6P7WMW2"/>
<dbReference type="KEGG" id="muo:115456593"/>
<organism evidence="2 3">
    <name type="scientific">Microcaecilia unicolor</name>
    <dbReference type="NCBI Taxonomy" id="1415580"/>
    <lineage>
        <taxon>Eukaryota</taxon>
        <taxon>Metazoa</taxon>
        <taxon>Chordata</taxon>
        <taxon>Craniata</taxon>
        <taxon>Vertebrata</taxon>
        <taxon>Euteleostomi</taxon>
        <taxon>Amphibia</taxon>
        <taxon>Gymnophiona</taxon>
        <taxon>Siphonopidae</taxon>
        <taxon>Microcaecilia</taxon>
    </lineage>
</organism>
<dbReference type="GO" id="GO:0050853">
    <property type="term" value="P:B cell receptor signaling pathway"/>
    <property type="evidence" value="ECO:0007669"/>
    <property type="project" value="TreeGrafter"/>
</dbReference>
<gene>
    <name evidence="3" type="primary">LAT2</name>
</gene>
<keyword evidence="2" id="KW-1185">Reference proteome</keyword>
<proteinExistence type="predicted"/>
<dbReference type="GeneID" id="115456593"/>
<dbReference type="Proteomes" id="UP000515156">
    <property type="component" value="Chromosome 13"/>
</dbReference>
<dbReference type="InterPro" id="IPR031428">
    <property type="entry name" value="LAT2"/>
</dbReference>
<dbReference type="CTD" id="7462"/>
<dbReference type="PANTHER" id="PTHR15646:SF5">
    <property type="entry name" value="LINKER FOR ACTIVATION OF T-CELLS FAMILY MEMBER 2"/>
    <property type="match status" value="1"/>
</dbReference>
<dbReference type="PANTHER" id="PTHR15646">
    <property type="entry name" value="LINKER FOR ACTIVATION OF T-CELLS FAMILY MEMBER 2"/>
    <property type="match status" value="1"/>
</dbReference>
<feature type="compositionally biased region" description="Polar residues" evidence="1">
    <location>
        <begin position="72"/>
        <end position="83"/>
    </location>
</feature>
<evidence type="ECO:0000313" key="2">
    <source>
        <dbReference type="Proteomes" id="UP000515156"/>
    </source>
</evidence>
<accession>A0A6P7WMW2</accession>
<sequence length="83" mass="9176">MDYYNCGQFLRPPTDEEAASSYENILISSTTKSDAATDDSSDYENAVNIKKWRNSIEIAGSPENEYSDPDYANTTGIPVIVSQ</sequence>
<evidence type="ECO:0000256" key="1">
    <source>
        <dbReference type="SAM" id="MobiDB-lite"/>
    </source>
</evidence>
<dbReference type="GO" id="GO:0019722">
    <property type="term" value="P:calcium-mediated signaling"/>
    <property type="evidence" value="ECO:0007669"/>
    <property type="project" value="TreeGrafter"/>
</dbReference>